<dbReference type="EnsemblPlants" id="HORVU.MOREX.r3.5HG0499500.1">
    <property type="protein sequence ID" value="HORVU.MOREX.r3.5HG0499500.1"/>
    <property type="gene ID" value="HORVU.MOREX.r3.5HG0499500"/>
</dbReference>
<reference evidence="8" key="1">
    <citation type="journal article" date="2012" name="Nature">
        <title>A physical, genetic and functional sequence assembly of the barley genome.</title>
        <authorList>
            <consortium name="The International Barley Genome Sequencing Consortium"/>
            <person name="Mayer K.F."/>
            <person name="Waugh R."/>
            <person name="Brown J.W."/>
            <person name="Schulman A."/>
            <person name="Langridge P."/>
            <person name="Platzer M."/>
            <person name="Fincher G.B."/>
            <person name="Muehlbauer G.J."/>
            <person name="Sato K."/>
            <person name="Close T.J."/>
            <person name="Wise R.P."/>
            <person name="Stein N."/>
        </authorList>
    </citation>
    <scope>NUCLEOTIDE SEQUENCE [LARGE SCALE GENOMIC DNA]</scope>
    <source>
        <strain evidence="8">cv. Morex</strain>
    </source>
</reference>
<dbReference type="PANTHER" id="PTHR34835:SF34">
    <property type="entry name" value="OS08G0555500 PROTEIN"/>
    <property type="match status" value="1"/>
</dbReference>
<dbReference type="Proteomes" id="UP000011116">
    <property type="component" value="Chromosome 5H"/>
</dbReference>
<dbReference type="GO" id="GO:0006508">
    <property type="term" value="P:proteolysis"/>
    <property type="evidence" value="ECO:0007669"/>
    <property type="project" value="UniProtKB-KW"/>
</dbReference>
<keyword evidence="8" id="KW-1185">Reference proteome</keyword>
<keyword evidence="4" id="KW-0175">Coiled coil</keyword>
<dbReference type="InterPro" id="IPR003653">
    <property type="entry name" value="Peptidase_C48_C"/>
</dbReference>
<keyword evidence="2" id="KW-0645">Protease</keyword>
<evidence type="ECO:0000256" key="4">
    <source>
        <dbReference type="SAM" id="Coils"/>
    </source>
</evidence>
<sequence>MEHRTYHPPLPPGIPLPPLNPSSSENPRPPLNPPLAENPPPPMNLPPGNLQLPENSPPGTLQEKSQAKRNMETQACSLIAYHGVIKEFIDDQRKVIADVDLDGLLRILPVTIRRNMCRSIAELYDPTCDAFIIDGEPLTMTSRDVEQILGIPARGIIWLEPGGKDVSLIYSELEAHGEHRITFAQLQKTLKAHITTNEHGIQFLRPFILYSIGVLLCPTTQRYVSSAYLSKVATIECIKATDFAKLSRDHLMKCIIKFNAARKDPERTALQGTVNLEGNLPLLQFWFWEKRRLDRLDRTIDYSKRDTPLVQYWDEQKAPKVCAIFDKHGLEAGETVHDLKEPWEVPRSPTPEMFDELPPTDSKLVLVLHDTVLRMRKELMEQHLQTRVQMLRKFRQLEKENSDMRNLLYTNLNANDYWSRPEYDYNAGDKSVPSPLRGRDLASDFDGAQDDTTSEHKEFDKEDALKSNATGSSTVTGHKKRERKSTSAKNKDFIYFVEPKRTKRGKIHPKDVSTTRMGTDDAPDEKIVEEVIDYVNASPSSKVLVQIDEIHLYRADLRCLTAPCFKSCKDGWLKCKILDAAITWVRHMRPKPDILADGKIYLERASVSGVLVRDGSVASYTRDLQNKTCASNLGKMYLSHDMVALPVNVKDTHWYVSVVNAKKRVVQVLDSKLSRTNQFKKAHPELENMDDIPRFRKQLSALLVESTFNSKGPRNNEE</sequence>
<feature type="compositionally biased region" description="Pro residues" evidence="5">
    <location>
        <begin position="27"/>
        <end position="45"/>
    </location>
</feature>
<organism evidence="7 8">
    <name type="scientific">Hordeum vulgare subsp. vulgare</name>
    <name type="common">Domesticated barley</name>
    <dbReference type="NCBI Taxonomy" id="112509"/>
    <lineage>
        <taxon>Eukaryota</taxon>
        <taxon>Viridiplantae</taxon>
        <taxon>Streptophyta</taxon>
        <taxon>Embryophyta</taxon>
        <taxon>Tracheophyta</taxon>
        <taxon>Spermatophyta</taxon>
        <taxon>Magnoliopsida</taxon>
        <taxon>Liliopsida</taxon>
        <taxon>Poales</taxon>
        <taxon>Poaceae</taxon>
        <taxon>BOP clade</taxon>
        <taxon>Pooideae</taxon>
        <taxon>Triticodae</taxon>
        <taxon>Triticeae</taxon>
        <taxon>Hordeinae</taxon>
        <taxon>Hordeum</taxon>
    </lineage>
</organism>
<dbReference type="Gramene" id="HORVU.MOREX.r3.5HG0499500.1">
    <property type="protein sequence ID" value="HORVU.MOREX.r3.5HG0499500.1"/>
    <property type="gene ID" value="HORVU.MOREX.r3.5HG0499500"/>
</dbReference>
<dbReference type="PANTHER" id="PTHR34835">
    <property type="entry name" value="OS07G0283600 PROTEIN-RELATED"/>
    <property type="match status" value="1"/>
</dbReference>
<comment type="similarity">
    <text evidence="1">Belongs to the peptidase C48 family.</text>
</comment>
<evidence type="ECO:0000256" key="1">
    <source>
        <dbReference type="ARBA" id="ARBA00005234"/>
    </source>
</evidence>
<dbReference type="Gene3D" id="3.40.395.10">
    <property type="entry name" value="Adenoviral Proteinase, Chain A"/>
    <property type="match status" value="1"/>
</dbReference>
<dbReference type="Pfam" id="PF02902">
    <property type="entry name" value="Peptidase_C48"/>
    <property type="match status" value="1"/>
</dbReference>
<evidence type="ECO:0000256" key="3">
    <source>
        <dbReference type="ARBA" id="ARBA00022801"/>
    </source>
</evidence>
<accession>A0A8I6Y518</accession>
<keyword evidence="3" id="KW-0378">Hydrolase</keyword>
<feature type="compositionally biased region" description="Basic and acidic residues" evidence="5">
    <location>
        <begin position="453"/>
        <end position="465"/>
    </location>
</feature>
<feature type="region of interest" description="Disordered" evidence="5">
    <location>
        <begin position="1"/>
        <end position="69"/>
    </location>
</feature>
<dbReference type="SUPFAM" id="SSF54001">
    <property type="entry name" value="Cysteine proteinases"/>
    <property type="match status" value="1"/>
</dbReference>
<evidence type="ECO:0000259" key="6">
    <source>
        <dbReference type="PROSITE" id="PS50600"/>
    </source>
</evidence>
<evidence type="ECO:0000313" key="7">
    <source>
        <dbReference type="EnsemblPlants" id="HORVU.MOREX.r3.5HG0499500.1"/>
    </source>
</evidence>
<name>A0A8I6Y518_HORVV</name>
<dbReference type="AlphaFoldDB" id="A0A8I6Y518"/>
<proteinExistence type="inferred from homology"/>
<dbReference type="InterPro" id="IPR038765">
    <property type="entry name" value="Papain-like_cys_pep_sf"/>
</dbReference>
<protein>
    <recommendedName>
        <fullName evidence="6">Ubiquitin-like protease family profile domain-containing protein</fullName>
    </recommendedName>
</protein>
<reference evidence="7" key="3">
    <citation type="submission" date="2022-01" db="UniProtKB">
        <authorList>
            <consortium name="EnsemblPlants"/>
        </authorList>
    </citation>
    <scope>IDENTIFICATION</scope>
    <source>
        <strain evidence="7">subsp. vulgare</strain>
    </source>
</reference>
<evidence type="ECO:0000256" key="5">
    <source>
        <dbReference type="SAM" id="MobiDB-lite"/>
    </source>
</evidence>
<feature type="domain" description="Ubiquitin-like protease family profile" evidence="6">
    <location>
        <begin position="550"/>
        <end position="718"/>
    </location>
</feature>
<dbReference type="GO" id="GO:0008234">
    <property type="term" value="F:cysteine-type peptidase activity"/>
    <property type="evidence" value="ECO:0007669"/>
    <property type="project" value="InterPro"/>
</dbReference>
<feature type="compositionally biased region" description="Pro residues" evidence="5">
    <location>
        <begin position="8"/>
        <end position="20"/>
    </location>
</feature>
<reference evidence="7" key="2">
    <citation type="submission" date="2020-10" db="EMBL/GenBank/DDBJ databases">
        <authorList>
            <person name="Scholz U."/>
            <person name="Mascher M."/>
            <person name="Fiebig A."/>
        </authorList>
    </citation>
    <scope>NUCLEOTIDE SEQUENCE [LARGE SCALE GENOMIC DNA]</scope>
    <source>
        <strain evidence="7">cv. Morex</strain>
    </source>
</reference>
<evidence type="ECO:0000256" key="2">
    <source>
        <dbReference type="ARBA" id="ARBA00022670"/>
    </source>
</evidence>
<evidence type="ECO:0000313" key="8">
    <source>
        <dbReference type="Proteomes" id="UP000011116"/>
    </source>
</evidence>
<feature type="compositionally biased region" description="Polar residues" evidence="5">
    <location>
        <begin position="467"/>
        <end position="476"/>
    </location>
</feature>
<dbReference type="PROSITE" id="PS50600">
    <property type="entry name" value="ULP_PROTEASE"/>
    <property type="match status" value="1"/>
</dbReference>
<feature type="region of interest" description="Disordered" evidence="5">
    <location>
        <begin position="426"/>
        <end position="487"/>
    </location>
</feature>
<feature type="coiled-coil region" evidence="4">
    <location>
        <begin position="380"/>
        <end position="407"/>
    </location>
</feature>